<dbReference type="RefSeq" id="XP_038746939.1">
    <property type="nucleotide sequence ID" value="XM_038887897.1"/>
</dbReference>
<dbReference type="AlphaFoldDB" id="A0A9P6I545"/>
<sequence length="530" mass="60417">MRRPPREEDDTNYPCQICGLKCQHSEHWYFSLPGDIGDEVNVEIEWCSNVLLLCDPDDEFGQLLPDFTYQNMPQLITPPDHRQIPDTIRPRCQASDIEVHEANYYIDGSLERVTPEGFSVNLNYRERETDDERVYIPVHAACLEMARRVAASSRIAHIKSMRGLFLALRWRDGISAKCNLLWGNGYPEVNYMLVSHGFYLPHRRWNTEKYHGMDWSGPHPTARENLFHALAQNPLEIDDLTTCLLKNLQPCRQRTALTGESRKIAANIDKLPREIVNAIFYEMGCKELPRASTHLASQSIWKDQLKAGSRGFLPWLWDIDVDAIDAKDAELCPGGAGFEWDWELLVRQLTRGVDYGVRPEFPGGTRPIVPSRVLSEKRTYNTVCTGYHTDLANVPAGLHNRRRIWQLLEEMFVGDSLPRAVGYERRRGGTVHVPVRKECVPLWWDKSGERVLSSPIPIPSINGINRFARRLGGDVFAVDDGEDDRLQYWQMPPEESRDGDPAAGGSEEPKTSPATVEEIYAVLRPLGYPV</sequence>
<name>A0A9P6I545_9PEZI</name>
<keyword evidence="3" id="KW-1185">Reference proteome</keyword>
<feature type="region of interest" description="Disordered" evidence="1">
    <location>
        <begin position="491"/>
        <end position="516"/>
    </location>
</feature>
<proteinExistence type="predicted"/>
<dbReference type="OrthoDB" id="3932329at2759"/>
<evidence type="ECO:0000256" key="1">
    <source>
        <dbReference type="SAM" id="MobiDB-lite"/>
    </source>
</evidence>
<reference evidence="2" key="2">
    <citation type="submission" date="2020-11" db="EMBL/GenBank/DDBJ databases">
        <title>Whole genome sequencing of Colletotrichum sp.</title>
        <authorList>
            <person name="Li H."/>
        </authorList>
    </citation>
    <scope>NUCLEOTIDE SEQUENCE</scope>
    <source>
        <strain evidence="2">CkLH20</strain>
    </source>
</reference>
<organism evidence="2 3">
    <name type="scientific">Colletotrichum karsti</name>
    <dbReference type="NCBI Taxonomy" id="1095194"/>
    <lineage>
        <taxon>Eukaryota</taxon>
        <taxon>Fungi</taxon>
        <taxon>Dikarya</taxon>
        <taxon>Ascomycota</taxon>
        <taxon>Pezizomycotina</taxon>
        <taxon>Sordariomycetes</taxon>
        <taxon>Hypocreomycetidae</taxon>
        <taxon>Glomerellales</taxon>
        <taxon>Glomerellaceae</taxon>
        <taxon>Colletotrichum</taxon>
        <taxon>Colletotrichum boninense species complex</taxon>
    </lineage>
</organism>
<dbReference type="Proteomes" id="UP000781932">
    <property type="component" value="Unassembled WGS sequence"/>
</dbReference>
<protein>
    <submittedName>
        <fullName evidence="2">Uncharacterized protein</fullName>
    </submittedName>
</protein>
<reference evidence="2" key="1">
    <citation type="submission" date="2020-03" db="EMBL/GenBank/DDBJ databases">
        <authorList>
            <person name="He L."/>
        </authorList>
    </citation>
    <scope>NUCLEOTIDE SEQUENCE</scope>
    <source>
        <strain evidence="2">CkLH20</strain>
    </source>
</reference>
<gene>
    <name evidence="2" type="ORF">CkaCkLH20_05178</name>
</gene>
<accession>A0A9P6I545</accession>
<dbReference type="GeneID" id="62160971"/>
<evidence type="ECO:0000313" key="3">
    <source>
        <dbReference type="Proteomes" id="UP000781932"/>
    </source>
</evidence>
<comment type="caution">
    <text evidence="2">The sequence shown here is derived from an EMBL/GenBank/DDBJ whole genome shotgun (WGS) entry which is preliminary data.</text>
</comment>
<dbReference type="EMBL" id="JAATWM020000014">
    <property type="protein sequence ID" value="KAF9877478.1"/>
    <property type="molecule type" value="Genomic_DNA"/>
</dbReference>
<evidence type="ECO:0000313" key="2">
    <source>
        <dbReference type="EMBL" id="KAF9877478.1"/>
    </source>
</evidence>